<proteinExistence type="predicted"/>
<dbReference type="RefSeq" id="WP_126765120.1">
    <property type="nucleotide sequence ID" value="NZ_PIPJ01000001.1"/>
</dbReference>
<dbReference type="Proteomes" id="UP000288395">
    <property type="component" value="Unassembled WGS sequence"/>
</dbReference>
<name>A0A432W2K6_9GAMM</name>
<dbReference type="AlphaFoldDB" id="A0A432W2K6"/>
<evidence type="ECO:0000313" key="4">
    <source>
        <dbReference type="Proteomes" id="UP000288395"/>
    </source>
</evidence>
<organism evidence="3 4">
    <name type="scientific">Aliidiomarina iranensis</name>
    <dbReference type="NCBI Taxonomy" id="1434071"/>
    <lineage>
        <taxon>Bacteria</taxon>
        <taxon>Pseudomonadati</taxon>
        <taxon>Pseudomonadota</taxon>
        <taxon>Gammaproteobacteria</taxon>
        <taxon>Alteromonadales</taxon>
        <taxon>Idiomarinaceae</taxon>
        <taxon>Aliidiomarina</taxon>
    </lineage>
</organism>
<evidence type="ECO:0000256" key="1">
    <source>
        <dbReference type="SAM" id="Coils"/>
    </source>
</evidence>
<keyword evidence="1" id="KW-0175">Coiled coil</keyword>
<evidence type="ECO:0000313" key="3">
    <source>
        <dbReference type="EMBL" id="RUO23457.1"/>
    </source>
</evidence>
<dbReference type="Pfam" id="PF05137">
    <property type="entry name" value="PilN"/>
    <property type="match status" value="1"/>
</dbReference>
<feature type="coiled-coil region" evidence="1">
    <location>
        <begin position="214"/>
        <end position="266"/>
    </location>
</feature>
<evidence type="ECO:0000256" key="2">
    <source>
        <dbReference type="SAM" id="Phobius"/>
    </source>
</evidence>
<feature type="transmembrane region" description="Helical" evidence="2">
    <location>
        <begin position="20"/>
        <end position="38"/>
    </location>
</feature>
<feature type="coiled-coil region" evidence="1">
    <location>
        <begin position="46"/>
        <end position="77"/>
    </location>
</feature>
<dbReference type="OrthoDB" id="6876592at2"/>
<accession>A0A432W2K6</accession>
<keyword evidence="2" id="KW-1133">Transmembrane helix</keyword>
<evidence type="ECO:0008006" key="5">
    <source>
        <dbReference type="Google" id="ProtNLM"/>
    </source>
</evidence>
<comment type="caution">
    <text evidence="3">The sequence shown here is derived from an EMBL/GenBank/DDBJ whole genome shotgun (WGS) entry which is preliminary data.</text>
</comment>
<keyword evidence="4" id="KW-1185">Reference proteome</keyword>
<sequence length="268" mass="30724">MKHSINLFQHDLIPEQPWLSFTRVLLATLLVCVVLVGWKGMLILQLKDLQTQVATQQEKLANEQQELAQLSEQLRAKTPSSALQAEVNQLESEVSMRQFLLAEFQRRGQIKQQDYAELLTDLAILHREGVWLTRIHQDRNRLNLHGHSVNASILPQWMQSFKTSATLSDRRFNMVELKRDNRDLLSFVLQGSSGDMAEFLPVEGNSFDEQGNSVQASQQRDREAEARAAEIRAERLRALETAEEAEQQQQEQLEEARRALERVTGGNQ</sequence>
<reference evidence="4" key="1">
    <citation type="journal article" date="2018" name="Front. Microbiol.">
        <title>Genome-Based Analysis Reveals the Taxonomy and Diversity of the Family Idiomarinaceae.</title>
        <authorList>
            <person name="Liu Y."/>
            <person name="Lai Q."/>
            <person name="Shao Z."/>
        </authorList>
    </citation>
    <scope>NUCLEOTIDE SEQUENCE [LARGE SCALE GENOMIC DNA]</scope>
    <source>
        <strain evidence="4">GBPy7</strain>
    </source>
</reference>
<gene>
    <name evidence="3" type="ORF">CWE08_02085</name>
</gene>
<protein>
    <recommendedName>
        <fullName evidence="5">MSHA biogenesis protein MshI</fullName>
    </recommendedName>
</protein>
<dbReference type="EMBL" id="PIPJ01000001">
    <property type="protein sequence ID" value="RUO23457.1"/>
    <property type="molecule type" value="Genomic_DNA"/>
</dbReference>
<dbReference type="InterPro" id="IPR007813">
    <property type="entry name" value="PilN"/>
</dbReference>
<keyword evidence="2" id="KW-0472">Membrane</keyword>
<keyword evidence="2" id="KW-0812">Transmembrane</keyword>